<dbReference type="PANTHER" id="PTHR48111">
    <property type="entry name" value="REGULATOR OF RPOS"/>
    <property type="match status" value="1"/>
</dbReference>
<keyword evidence="13" id="KW-1185">Reference proteome</keyword>
<evidence type="ECO:0000313" key="12">
    <source>
        <dbReference type="EMBL" id="QNM04781.1"/>
    </source>
</evidence>
<feature type="domain" description="OmpR/PhoB-type" evidence="11">
    <location>
        <begin position="127"/>
        <end position="225"/>
    </location>
</feature>
<dbReference type="Proteomes" id="UP000515823">
    <property type="component" value="Chromosome"/>
</dbReference>
<evidence type="ECO:0000259" key="10">
    <source>
        <dbReference type="PROSITE" id="PS50110"/>
    </source>
</evidence>
<evidence type="ECO:0000256" key="6">
    <source>
        <dbReference type="ARBA" id="ARBA00023163"/>
    </source>
</evidence>
<evidence type="ECO:0000256" key="3">
    <source>
        <dbReference type="ARBA" id="ARBA00023012"/>
    </source>
</evidence>
<dbReference type="Gene3D" id="6.10.250.690">
    <property type="match status" value="1"/>
</dbReference>
<dbReference type="Pfam" id="PF00072">
    <property type="entry name" value="Response_reg"/>
    <property type="match status" value="1"/>
</dbReference>
<sequence length="226" mass="25056">MRILLIEDDTELAGIVAGRLEKEGYRIDICSDGRSALHYALNPDYAYDLFILDRMLPGLDGLSVCRQIRERNISSPVLMVTAMSEIDDRVDGLDCGADDYLTKPFAVKELLARVRALLRRQGAAAGSSLISFSDLNFFPGTRELSCGSASLTLSGRESSLLCAFLSRPLEAMSREQLIFSVWGTDADVEPGNVDNYVSFLRRRLRELNSRVSIKTIYGSGFLLTDK</sequence>
<keyword evidence="4" id="KW-0805">Transcription regulation</keyword>
<evidence type="ECO:0000256" key="8">
    <source>
        <dbReference type="PROSITE-ProRule" id="PRU00169"/>
    </source>
</evidence>
<comment type="function">
    <text evidence="7">May play the central regulatory role in sporulation. It may be an element of the effector pathway responsible for the activation of sporulation genes in response to nutritional stress. Spo0A may act in concert with spo0H (a sigma factor) to control the expression of some genes that are critical to the sporulation process.</text>
</comment>
<proteinExistence type="predicted"/>
<dbReference type="GO" id="GO:0032993">
    <property type="term" value="C:protein-DNA complex"/>
    <property type="evidence" value="ECO:0007669"/>
    <property type="project" value="TreeGrafter"/>
</dbReference>
<keyword evidence="2 8" id="KW-0597">Phosphoprotein</keyword>
<dbReference type="GO" id="GO:0000156">
    <property type="term" value="F:phosphorelay response regulator activity"/>
    <property type="evidence" value="ECO:0007669"/>
    <property type="project" value="TreeGrafter"/>
</dbReference>
<dbReference type="InterPro" id="IPR011006">
    <property type="entry name" value="CheY-like_superfamily"/>
</dbReference>
<evidence type="ECO:0000256" key="9">
    <source>
        <dbReference type="PROSITE-ProRule" id="PRU01091"/>
    </source>
</evidence>
<keyword evidence="5 9" id="KW-0238">DNA-binding</keyword>
<dbReference type="AlphaFoldDB" id="A0A7G9G1U9"/>
<evidence type="ECO:0000259" key="11">
    <source>
        <dbReference type="PROSITE" id="PS51755"/>
    </source>
</evidence>
<dbReference type="SMART" id="SM00862">
    <property type="entry name" value="Trans_reg_C"/>
    <property type="match status" value="1"/>
</dbReference>
<evidence type="ECO:0000256" key="2">
    <source>
        <dbReference type="ARBA" id="ARBA00022553"/>
    </source>
</evidence>
<reference evidence="12 13" key="1">
    <citation type="submission" date="2020-08" db="EMBL/GenBank/DDBJ databases">
        <authorList>
            <person name="Liu C."/>
            <person name="Sun Q."/>
        </authorList>
    </citation>
    <scope>NUCLEOTIDE SEQUENCE [LARGE SCALE GENOMIC DNA]</scope>
    <source>
        <strain evidence="12 13">NSJ-38</strain>
    </source>
</reference>
<evidence type="ECO:0000256" key="1">
    <source>
        <dbReference type="ARBA" id="ARBA00018672"/>
    </source>
</evidence>
<dbReference type="GO" id="GO:0000976">
    <property type="term" value="F:transcription cis-regulatory region binding"/>
    <property type="evidence" value="ECO:0007669"/>
    <property type="project" value="TreeGrafter"/>
</dbReference>
<evidence type="ECO:0000256" key="5">
    <source>
        <dbReference type="ARBA" id="ARBA00023125"/>
    </source>
</evidence>
<dbReference type="GO" id="GO:0005829">
    <property type="term" value="C:cytosol"/>
    <property type="evidence" value="ECO:0007669"/>
    <property type="project" value="TreeGrafter"/>
</dbReference>
<keyword evidence="3" id="KW-0902">Two-component regulatory system</keyword>
<evidence type="ECO:0000256" key="7">
    <source>
        <dbReference type="ARBA" id="ARBA00024867"/>
    </source>
</evidence>
<feature type="domain" description="Response regulatory" evidence="10">
    <location>
        <begin position="2"/>
        <end position="118"/>
    </location>
</feature>
<dbReference type="Gene3D" id="3.40.50.2300">
    <property type="match status" value="1"/>
</dbReference>
<gene>
    <name evidence="12" type="ORF">H9Q78_09985</name>
</gene>
<dbReference type="CDD" id="cd00383">
    <property type="entry name" value="trans_reg_C"/>
    <property type="match status" value="1"/>
</dbReference>
<dbReference type="RefSeq" id="WP_249301431.1">
    <property type="nucleotide sequence ID" value="NZ_CP060634.1"/>
</dbReference>
<accession>A0A7G9G1U9</accession>
<dbReference type="InterPro" id="IPR016032">
    <property type="entry name" value="Sig_transdc_resp-reg_C-effctor"/>
</dbReference>
<dbReference type="PROSITE" id="PS51755">
    <property type="entry name" value="OMPR_PHOB"/>
    <property type="match status" value="1"/>
</dbReference>
<dbReference type="FunFam" id="3.40.50.2300:FF:000002">
    <property type="entry name" value="DNA-binding response regulator PhoP"/>
    <property type="match status" value="1"/>
</dbReference>
<name>A0A7G9G1U9_9FIRM</name>
<dbReference type="EMBL" id="CP060634">
    <property type="protein sequence ID" value="QNM04781.1"/>
    <property type="molecule type" value="Genomic_DNA"/>
</dbReference>
<dbReference type="SUPFAM" id="SSF52172">
    <property type="entry name" value="CheY-like"/>
    <property type="match status" value="1"/>
</dbReference>
<dbReference type="PANTHER" id="PTHR48111:SF1">
    <property type="entry name" value="TWO-COMPONENT RESPONSE REGULATOR ORR33"/>
    <property type="match status" value="1"/>
</dbReference>
<feature type="modified residue" description="4-aspartylphosphate" evidence="8">
    <location>
        <position position="53"/>
    </location>
</feature>
<evidence type="ECO:0000256" key="4">
    <source>
        <dbReference type="ARBA" id="ARBA00023015"/>
    </source>
</evidence>
<protein>
    <recommendedName>
        <fullName evidence="1">Stage 0 sporulation protein A homolog</fullName>
    </recommendedName>
</protein>
<dbReference type="Gene3D" id="1.10.10.10">
    <property type="entry name" value="Winged helix-like DNA-binding domain superfamily/Winged helix DNA-binding domain"/>
    <property type="match status" value="1"/>
</dbReference>
<dbReference type="InterPro" id="IPR001867">
    <property type="entry name" value="OmpR/PhoB-type_DNA-bd"/>
</dbReference>
<keyword evidence="6" id="KW-0804">Transcription</keyword>
<dbReference type="GO" id="GO:0006355">
    <property type="term" value="P:regulation of DNA-templated transcription"/>
    <property type="evidence" value="ECO:0007669"/>
    <property type="project" value="InterPro"/>
</dbReference>
<dbReference type="PROSITE" id="PS50110">
    <property type="entry name" value="RESPONSE_REGULATORY"/>
    <property type="match status" value="1"/>
</dbReference>
<dbReference type="InterPro" id="IPR001789">
    <property type="entry name" value="Sig_transdc_resp-reg_receiver"/>
</dbReference>
<evidence type="ECO:0000313" key="13">
    <source>
        <dbReference type="Proteomes" id="UP000515823"/>
    </source>
</evidence>
<dbReference type="InterPro" id="IPR039420">
    <property type="entry name" value="WalR-like"/>
</dbReference>
<feature type="DNA-binding region" description="OmpR/PhoB-type" evidence="9">
    <location>
        <begin position="127"/>
        <end position="225"/>
    </location>
</feature>
<dbReference type="InterPro" id="IPR036388">
    <property type="entry name" value="WH-like_DNA-bd_sf"/>
</dbReference>
<dbReference type="Pfam" id="PF00486">
    <property type="entry name" value="Trans_reg_C"/>
    <property type="match status" value="1"/>
</dbReference>
<dbReference type="SUPFAM" id="SSF46894">
    <property type="entry name" value="C-terminal effector domain of the bipartite response regulators"/>
    <property type="match status" value="1"/>
</dbReference>
<organism evidence="12 13">
    <name type="scientific">Qiania dongpingensis</name>
    <dbReference type="NCBI Taxonomy" id="2763669"/>
    <lineage>
        <taxon>Bacteria</taxon>
        <taxon>Bacillati</taxon>
        <taxon>Bacillota</taxon>
        <taxon>Clostridia</taxon>
        <taxon>Lachnospirales</taxon>
        <taxon>Lachnospiraceae</taxon>
        <taxon>Qiania</taxon>
    </lineage>
</organism>
<dbReference type="KEGG" id="qdo:H9Q78_09985"/>
<dbReference type="SMART" id="SM00448">
    <property type="entry name" value="REC"/>
    <property type="match status" value="1"/>
</dbReference>